<feature type="compositionally biased region" description="Polar residues" evidence="1">
    <location>
        <begin position="652"/>
        <end position="663"/>
    </location>
</feature>
<feature type="region of interest" description="Disordered" evidence="1">
    <location>
        <begin position="736"/>
        <end position="762"/>
    </location>
</feature>
<dbReference type="InterPro" id="IPR037791">
    <property type="entry name" value="C2_fungal_Inn1"/>
</dbReference>
<evidence type="ECO:0000313" key="3">
    <source>
        <dbReference type="EMBL" id="AOW03750.1"/>
    </source>
</evidence>
<feature type="compositionally biased region" description="Low complexity" evidence="1">
    <location>
        <begin position="552"/>
        <end position="566"/>
    </location>
</feature>
<dbReference type="PROSITE" id="PS50004">
    <property type="entry name" value="C2"/>
    <property type="match status" value="1"/>
</dbReference>
<feature type="compositionally biased region" description="Basic and acidic residues" evidence="1">
    <location>
        <begin position="281"/>
        <end position="303"/>
    </location>
</feature>
<organism evidence="3 4">
    <name type="scientific">Yarrowia lipolytica</name>
    <name type="common">Candida lipolytica</name>
    <dbReference type="NCBI Taxonomy" id="4952"/>
    <lineage>
        <taxon>Eukaryota</taxon>
        <taxon>Fungi</taxon>
        <taxon>Dikarya</taxon>
        <taxon>Ascomycota</taxon>
        <taxon>Saccharomycotina</taxon>
        <taxon>Dipodascomycetes</taxon>
        <taxon>Dipodascales</taxon>
        <taxon>Dipodascales incertae sedis</taxon>
        <taxon>Yarrowia</taxon>
    </lineage>
</organism>
<dbReference type="KEGG" id="yli:2910941"/>
<dbReference type="eggNOG" id="ENOG502RDJ2">
    <property type="taxonomic scope" value="Eukaryota"/>
</dbReference>
<dbReference type="InterPro" id="IPR035892">
    <property type="entry name" value="C2_domain_sf"/>
</dbReference>
<dbReference type="EMBL" id="CP017556">
    <property type="protein sequence ID" value="AOW03750.1"/>
    <property type="molecule type" value="Genomic_DNA"/>
</dbReference>
<dbReference type="GeneID" id="2910941"/>
<feature type="compositionally biased region" description="Basic and acidic residues" evidence="1">
    <location>
        <begin position="356"/>
        <end position="367"/>
    </location>
</feature>
<dbReference type="PANTHER" id="PTHR47052:SF3">
    <property type="entry name" value="INGRESSION PROTEIN 1"/>
    <property type="match status" value="1"/>
</dbReference>
<dbReference type="PANTHER" id="PTHR47052">
    <property type="entry name" value="CONSERVED SERINE PROLINE-RICH PROTEIN (AFU_ORTHOLOGUE AFUA_2G01790)"/>
    <property type="match status" value="1"/>
</dbReference>
<feature type="compositionally biased region" description="Polar residues" evidence="1">
    <location>
        <begin position="369"/>
        <end position="390"/>
    </location>
</feature>
<evidence type="ECO:0000256" key="1">
    <source>
        <dbReference type="SAM" id="MobiDB-lite"/>
    </source>
</evidence>
<dbReference type="Gene3D" id="2.60.40.150">
    <property type="entry name" value="C2 domain"/>
    <property type="match status" value="1"/>
</dbReference>
<feature type="compositionally biased region" description="Polar residues" evidence="1">
    <location>
        <begin position="524"/>
        <end position="537"/>
    </location>
</feature>
<dbReference type="VEuPathDB" id="FungiDB:YALI0_D07810g"/>
<dbReference type="Pfam" id="PF00168">
    <property type="entry name" value="C2"/>
    <property type="match status" value="1"/>
</dbReference>
<feature type="compositionally biased region" description="Polar residues" evidence="1">
    <location>
        <begin position="251"/>
        <end position="266"/>
    </location>
</feature>
<accession>A0A1D8NDP9</accession>
<dbReference type="SUPFAM" id="SSF49562">
    <property type="entry name" value="C2 domain (Calcium/lipid-binding domain, CaLB)"/>
    <property type="match status" value="1"/>
</dbReference>
<dbReference type="AlphaFoldDB" id="A0A1D8NDP9"/>
<dbReference type="InterPro" id="IPR052981">
    <property type="entry name" value="Ingression_C2_domain"/>
</dbReference>
<dbReference type="RefSeq" id="XP_502548.3">
    <property type="nucleotide sequence ID" value="XM_502548.3"/>
</dbReference>
<feature type="region of interest" description="Disordered" evidence="1">
    <location>
        <begin position="233"/>
        <end position="476"/>
    </location>
</feature>
<sequence length="782" mass="84844">MDDLLDYGLLIIVFGKGRNLPNRRTLGKQNPYCIARIAHEAKSSPPDIRGGQIPKWDHEVRFNLRDNAEQKQLKLTVLDKNDSKPELIGDTVLDLQPVFDSNPRDGFDQWHELTYKGKYAGEVYLEMTFYPTKPNIPPKVERQKKKKKSKKKNSANTGADPLMQSTMSAIPSDLPPGIVPAGTGSFNDPRAFDQYVPPGYAGHASVNASGLPSLPNQSLPNHSMPALPSQAMNHSVYGAGPGPGTPPPMANSVNSYPMGQSMTASHSMHALGHSRPLPEAVPERSLPDPRMSDSRLPDPRMSDPRLPTIPDPRMVAQDPRMDPRLVGQDPRTPTHRSSGPVNLPSVPTTPSPYREPLSHSRSADPIRRQGNSPVVSSPRYTQGGYASNGSPLRPSSAGYDQSASSSYGRPSSAGMDMPPTSTAARYDIPEPLRQSGHGRRSWGAGDSFPQAHDSRHTPPLRVNRSQNGMNGRDDDLDLTVSMLKNSYGGRSVGASPAHVPSIPTTYERDRAYDRGFEAVPGPAGQTTYSPRGSTGSYSQGGGLNSSGYSPRTSTNSHMTSSTNTMYSDDDGGDNQYKRFLNHKAPALDLPKIPTSPAQGQYGFSVKRKPVGSGASPEKPSTPQPAQGDVMSYAMQRKMASLSLEGDIPFSPDSYSKPSSQQHPGTHADNPNGLSGDDILDVSTYAPEPARGPTRRLPTVPAGQVDPGHAGYKGEGQWDISDQLNAKYSDSVFHAVTQKKKVSRPPPPQEMYRKPQLPPKIPLGMTRDEYYVAEPEYDGYQGY</sequence>
<proteinExistence type="predicted"/>
<feature type="domain" description="C2" evidence="2">
    <location>
        <begin position="1"/>
        <end position="111"/>
    </location>
</feature>
<dbReference type="SMART" id="SM00239">
    <property type="entry name" value="C2"/>
    <property type="match status" value="1"/>
</dbReference>
<dbReference type="CDD" id="cd08681">
    <property type="entry name" value="C2_fungal_Inn1p-like"/>
    <property type="match status" value="1"/>
</dbReference>
<dbReference type="Proteomes" id="UP000182444">
    <property type="component" value="Chromosome 1D"/>
</dbReference>
<feature type="region of interest" description="Disordered" evidence="1">
    <location>
        <begin position="516"/>
        <end position="715"/>
    </location>
</feature>
<reference evidence="3 4" key="1">
    <citation type="journal article" date="2016" name="PLoS ONE">
        <title>Sequence Assembly of Yarrowia lipolytica Strain W29/CLIB89 Shows Transposable Element Diversity.</title>
        <authorList>
            <person name="Magnan C."/>
            <person name="Yu J."/>
            <person name="Chang I."/>
            <person name="Jahn E."/>
            <person name="Kanomata Y."/>
            <person name="Wu J."/>
            <person name="Zeller M."/>
            <person name="Oakes M."/>
            <person name="Baldi P."/>
            <person name="Sandmeyer S."/>
        </authorList>
    </citation>
    <scope>NUCLEOTIDE SEQUENCE [LARGE SCALE GENOMIC DNA]</scope>
    <source>
        <strain evidence="4">CLIB89(W29)</strain>
    </source>
</reference>
<name>A0A1D8NDP9_YARLL</name>
<dbReference type="VEuPathDB" id="FungiDB:YALI1_D10067g"/>
<feature type="compositionally biased region" description="Low complexity" evidence="1">
    <location>
        <begin position="395"/>
        <end position="414"/>
    </location>
</feature>
<protein>
    <recommendedName>
        <fullName evidence="2">C2 domain-containing protein</fullName>
    </recommendedName>
</protein>
<feature type="compositionally biased region" description="Basic residues" evidence="1">
    <location>
        <begin position="142"/>
        <end position="153"/>
    </location>
</feature>
<feature type="compositionally biased region" description="Polar residues" evidence="1">
    <location>
        <begin position="335"/>
        <end position="348"/>
    </location>
</feature>
<dbReference type="InterPro" id="IPR000008">
    <property type="entry name" value="C2_dom"/>
</dbReference>
<evidence type="ECO:0000313" key="4">
    <source>
        <dbReference type="Proteomes" id="UP000182444"/>
    </source>
</evidence>
<feature type="region of interest" description="Disordered" evidence="1">
    <location>
        <begin position="132"/>
        <end position="173"/>
    </location>
</feature>
<evidence type="ECO:0000259" key="2">
    <source>
        <dbReference type="PROSITE" id="PS50004"/>
    </source>
</evidence>
<gene>
    <name evidence="3" type="ORF">YALI1_D10067g</name>
</gene>